<organism evidence="2 3">
    <name type="scientific">Nitrospira lenta</name>
    <dbReference type="NCBI Taxonomy" id="1436998"/>
    <lineage>
        <taxon>Bacteria</taxon>
        <taxon>Pseudomonadati</taxon>
        <taxon>Nitrospirota</taxon>
        <taxon>Nitrospiria</taxon>
        <taxon>Nitrospirales</taxon>
        <taxon>Nitrospiraceae</taxon>
        <taxon>Nitrospira</taxon>
    </lineage>
</organism>
<protein>
    <recommendedName>
        <fullName evidence="4">Polymer-forming cytoskeletal protein</fullName>
    </recommendedName>
</protein>
<dbReference type="Pfam" id="PF04519">
    <property type="entry name" value="Bactofilin"/>
    <property type="match status" value="1"/>
</dbReference>
<evidence type="ECO:0008006" key="4">
    <source>
        <dbReference type="Google" id="ProtNLM"/>
    </source>
</evidence>
<dbReference type="PANTHER" id="PTHR35024:SF4">
    <property type="entry name" value="POLYMER-FORMING CYTOSKELETAL PROTEIN"/>
    <property type="match status" value="1"/>
</dbReference>
<dbReference type="PANTHER" id="PTHR35024">
    <property type="entry name" value="HYPOTHETICAL CYTOSOLIC PROTEIN"/>
    <property type="match status" value="1"/>
</dbReference>
<evidence type="ECO:0000256" key="1">
    <source>
        <dbReference type="ARBA" id="ARBA00044755"/>
    </source>
</evidence>
<gene>
    <name evidence="2" type="ORF">NITLEN_20037</name>
</gene>
<keyword evidence="3" id="KW-1185">Reference proteome</keyword>
<accession>A0A330L3K5</accession>
<sequence>MWAIGDKKSSPSDDDNFTFLGRGVEFKGVVNFDGTVRIDGKLEGEIHTTGTLIVGEFAVVKGIISAGTLLTSGKINGTVTATERIQILKQGVLIGDIRTPAIAIEDGAHFHGMCDMGAHRWVEEHPQPSKNVHDLTLHRNKIRTPDL</sequence>
<dbReference type="InParanoid" id="A0A330L3K5"/>
<name>A0A330L3K5_9BACT</name>
<evidence type="ECO:0000313" key="2">
    <source>
        <dbReference type="EMBL" id="SPP64398.1"/>
    </source>
</evidence>
<dbReference type="RefSeq" id="WP_121988804.1">
    <property type="nucleotide sequence ID" value="NZ_OUNR01000012.1"/>
</dbReference>
<dbReference type="Proteomes" id="UP000248168">
    <property type="component" value="Unassembled WGS sequence"/>
</dbReference>
<dbReference type="InterPro" id="IPR007607">
    <property type="entry name" value="BacA/B"/>
</dbReference>
<reference evidence="3" key="1">
    <citation type="submission" date="2018-04" db="EMBL/GenBank/DDBJ databases">
        <authorList>
            <person name="Lucker S."/>
            <person name="Sakoula D."/>
        </authorList>
    </citation>
    <scope>NUCLEOTIDE SEQUENCE [LARGE SCALE GENOMIC DNA]</scope>
</reference>
<dbReference type="EMBL" id="OUNR01000012">
    <property type="protein sequence ID" value="SPP64398.1"/>
    <property type="molecule type" value="Genomic_DNA"/>
</dbReference>
<dbReference type="AlphaFoldDB" id="A0A330L3K5"/>
<evidence type="ECO:0000313" key="3">
    <source>
        <dbReference type="Proteomes" id="UP000248168"/>
    </source>
</evidence>
<dbReference type="OrthoDB" id="9789407at2"/>
<proteinExistence type="inferred from homology"/>
<comment type="similarity">
    <text evidence="1">Belongs to the bactofilin family.</text>
</comment>